<keyword evidence="2" id="KW-1185">Reference proteome</keyword>
<dbReference type="PANTHER" id="PTHR10044">
    <property type="entry name" value="INHIBITOR OF APOPTOSIS"/>
    <property type="match status" value="1"/>
</dbReference>
<dbReference type="GO" id="GO:0005737">
    <property type="term" value="C:cytoplasm"/>
    <property type="evidence" value="ECO:0007669"/>
    <property type="project" value="TreeGrafter"/>
</dbReference>
<dbReference type="Gene3D" id="1.10.1170.10">
    <property type="entry name" value="Inhibitor Of Apoptosis Protein (2mihbC-IAP-1), Chain A"/>
    <property type="match status" value="1"/>
</dbReference>
<sequence length="80" mass="9261">LYPMFHPQLKTVNKRLESFKNWSIQFQQTKTQMSEAGFFYTGVADKVICFCCGVAILNWKPTADSWEQHALVSPQCLFIL</sequence>
<dbReference type="SMART" id="SM00238">
    <property type="entry name" value="BIR"/>
    <property type="match status" value="1"/>
</dbReference>
<dbReference type="EMBL" id="KB200430">
    <property type="protein sequence ID" value="ESP01669.1"/>
    <property type="molecule type" value="Genomic_DNA"/>
</dbReference>
<dbReference type="PANTHER" id="PTHR10044:SF139">
    <property type="entry name" value="DEATH-ASSOCIATED INHIBITOR OF APOPTOSIS 2"/>
    <property type="match status" value="1"/>
</dbReference>
<protein>
    <submittedName>
        <fullName evidence="1">Uncharacterized protein</fullName>
    </submittedName>
</protein>
<dbReference type="PROSITE" id="PS50143">
    <property type="entry name" value="BIR_REPEAT_2"/>
    <property type="match status" value="1"/>
</dbReference>
<dbReference type="Pfam" id="PF00653">
    <property type="entry name" value="BIR"/>
    <property type="match status" value="1"/>
</dbReference>
<organism evidence="1 2">
    <name type="scientific">Lottia gigantea</name>
    <name type="common">Giant owl limpet</name>
    <dbReference type="NCBI Taxonomy" id="225164"/>
    <lineage>
        <taxon>Eukaryota</taxon>
        <taxon>Metazoa</taxon>
        <taxon>Spiralia</taxon>
        <taxon>Lophotrochozoa</taxon>
        <taxon>Mollusca</taxon>
        <taxon>Gastropoda</taxon>
        <taxon>Patellogastropoda</taxon>
        <taxon>Lottioidea</taxon>
        <taxon>Lottiidae</taxon>
        <taxon>Lottia</taxon>
    </lineage>
</organism>
<dbReference type="CDD" id="cd00022">
    <property type="entry name" value="BIR"/>
    <property type="match status" value="1"/>
</dbReference>
<dbReference type="KEGG" id="lgi:LOTGIDRAFT_58906"/>
<feature type="non-terminal residue" evidence="1">
    <location>
        <position position="80"/>
    </location>
</feature>
<evidence type="ECO:0000313" key="2">
    <source>
        <dbReference type="Proteomes" id="UP000030746"/>
    </source>
</evidence>
<dbReference type="AlphaFoldDB" id="V4ACD6"/>
<dbReference type="RefSeq" id="XP_009047655.1">
    <property type="nucleotide sequence ID" value="XM_009049407.1"/>
</dbReference>
<accession>V4ACD6</accession>
<dbReference type="HOGENOM" id="CLU_016347_5_0_1"/>
<dbReference type="GO" id="GO:0005634">
    <property type="term" value="C:nucleus"/>
    <property type="evidence" value="ECO:0007669"/>
    <property type="project" value="TreeGrafter"/>
</dbReference>
<evidence type="ECO:0000313" key="1">
    <source>
        <dbReference type="EMBL" id="ESP01669.1"/>
    </source>
</evidence>
<dbReference type="InterPro" id="IPR001370">
    <property type="entry name" value="BIR_rpt"/>
</dbReference>
<dbReference type="PROSITE" id="PS01282">
    <property type="entry name" value="BIR_REPEAT_1"/>
    <property type="match status" value="1"/>
</dbReference>
<dbReference type="GeneID" id="20251473"/>
<gene>
    <name evidence="1" type="ORF">LOTGIDRAFT_58906</name>
</gene>
<feature type="non-terminal residue" evidence="1">
    <location>
        <position position="1"/>
    </location>
</feature>
<dbReference type="CTD" id="20251473"/>
<dbReference type="Proteomes" id="UP000030746">
    <property type="component" value="Unassembled WGS sequence"/>
</dbReference>
<dbReference type="STRING" id="225164.V4ACD6"/>
<dbReference type="OrthoDB" id="4034597at2759"/>
<proteinExistence type="predicted"/>
<dbReference type="SUPFAM" id="SSF57924">
    <property type="entry name" value="Inhibitor of apoptosis (IAP) repeat"/>
    <property type="match status" value="1"/>
</dbReference>
<name>V4ACD6_LOTGI</name>
<reference evidence="1 2" key="1">
    <citation type="journal article" date="2013" name="Nature">
        <title>Insights into bilaterian evolution from three spiralian genomes.</title>
        <authorList>
            <person name="Simakov O."/>
            <person name="Marletaz F."/>
            <person name="Cho S.J."/>
            <person name="Edsinger-Gonzales E."/>
            <person name="Havlak P."/>
            <person name="Hellsten U."/>
            <person name="Kuo D.H."/>
            <person name="Larsson T."/>
            <person name="Lv J."/>
            <person name="Arendt D."/>
            <person name="Savage R."/>
            <person name="Osoegawa K."/>
            <person name="de Jong P."/>
            <person name="Grimwood J."/>
            <person name="Chapman J.A."/>
            <person name="Shapiro H."/>
            <person name="Aerts A."/>
            <person name="Otillar R.P."/>
            <person name="Terry A.Y."/>
            <person name="Boore J.L."/>
            <person name="Grigoriev I.V."/>
            <person name="Lindberg D.R."/>
            <person name="Seaver E.C."/>
            <person name="Weisblat D.A."/>
            <person name="Putnam N.H."/>
            <person name="Rokhsar D.S."/>
        </authorList>
    </citation>
    <scope>NUCLEOTIDE SEQUENCE [LARGE SCALE GENOMIC DNA]</scope>
</reference>
<dbReference type="InterPro" id="IPR050784">
    <property type="entry name" value="IAP"/>
</dbReference>